<proteinExistence type="predicted"/>
<feature type="region of interest" description="Disordered" evidence="1">
    <location>
        <begin position="1"/>
        <end position="46"/>
    </location>
</feature>
<feature type="region of interest" description="Disordered" evidence="1">
    <location>
        <begin position="340"/>
        <end position="431"/>
    </location>
</feature>
<evidence type="ECO:0000313" key="3">
    <source>
        <dbReference type="Proteomes" id="UP000316621"/>
    </source>
</evidence>
<dbReference type="AlphaFoldDB" id="A0A4Y7IF73"/>
<keyword evidence="3" id="KW-1185">Reference proteome</keyword>
<feature type="region of interest" description="Disordered" evidence="1">
    <location>
        <begin position="260"/>
        <end position="283"/>
    </location>
</feature>
<protein>
    <submittedName>
        <fullName evidence="2">Uncharacterized protein</fullName>
    </submittedName>
</protein>
<gene>
    <name evidence="2" type="ORF">C5167_040501</name>
</gene>
<name>A0A4Y7IF73_PAPSO</name>
<evidence type="ECO:0000256" key="1">
    <source>
        <dbReference type="SAM" id="MobiDB-lite"/>
    </source>
</evidence>
<reference evidence="2 3" key="1">
    <citation type="journal article" date="2018" name="Science">
        <title>The opium poppy genome and morphinan production.</title>
        <authorList>
            <person name="Guo L."/>
            <person name="Winzer T."/>
            <person name="Yang X."/>
            <person name="Li Y."/>
            <person name="Ning Z."/>
            <person name="He Z."/>
            <person name="Teodor R."/>
            <person name="Lu Y."/>
            <person name="Bowser T.A."/>
            <person name="Graham I.A."/>
            <person name="Ye K."/>
        </authorList>
    </citation>
    <scope>NUCLEOTIDE SEQUENCE [LARGE SCALE GENOMIC DNA]</scope>
    <source>
        <strain evidence="3">cv. HN1</strain>
        <tissue evidence="2">Leaves</tissue>
    </source>
</reference>
<dbReference type="Gramene" id="RZC47557">
    <property type="protein sequence ID" value="RZC47557"/>
    <property type="gene ID" value="C5167_040501"/>
</dbReference>
<dbReference type="Proteomes" id="UP000316621">
    <property type="component" value="Chromosome 1"/>
</dbReference>
<feature type="compositionally biased region" description="Basic and acidic residues" evidence="1">
    <location>
        <begin position="261"/>
        <end position="271"/>
    </location>
</feature>
<feature type="compositionally biased region" description="Polar residues" evidence="1">
    <location>
        <begin position="79"/>
        <end position="95"/>
    </location>
</feature>
<evidence type="ECO:0000313" key="2">
    <source>
        <dbReference type="EMBL" id="RZC47557.1"/>
    </source>
</evidence>
<accession>A0A4Y7IF73</accession>
<feature type="region of interest" description="Disordered" evidence="1">
    <location>
        <begin position="61"/>
        <end position="99"/>
    </location>
</feature>
<dbReference type="EMBL" id="CM010715">
    <property type="protein sequence ID" value="RZC47557.1"/>
    <property type="molecule type" value="Genomic_DNA"/>
</dbReference>
<feature type="compositionally biased region" description="Basic and acidic residues" evidence="1">
    <location>
        <begin position="30"/>
        <end position="39"/>
    </location>
</feature>
<dbReference type="PANTHER" id="PTHR36376:SF1">
    <property type="entry name" value="OS09G0514700 PROTEIN"/>
    <property type="match status" value="1"/>
</dbReference>
<dbReference type="PANTHER" id="PTHR36376">
    <property type="entry name" value="OS09G0514700 PROTEIN"/>
    <property type="match status" value="1"/>
</dbReference>
<sequence length="579" mass="62723">MGLTNKDNEGVSPSRVEAVGMDTLGISSSPHKENRHMEGINDSQPWRARKLRSHMPSRFANQPAADENVATRDIPTKATGESSGWSNSEARQTGCNEGPPATLEFHVRSEDGINVFVDLNSSLSDWTKKLKSELCIHPEKLNAKSRVLHHELGIVNESEEQMKASFLGNTAVNLKTTGDPKVTESFTSSYVRDIPEEHIISSVVSPNNVAESTPVREIDSKVSSLCGDYSQNSVDLNSDSHLQNGNETFVSAGSILSDISDGSKSDSKCPESAETFPSASVSSKPDLPIVSEFFKDGISLITSALGNPGGVIPMCSTGDSMGMQSSEVASYSNDTGKCSLHNLDRSDLDDPMTNLQTDEGGSENKEPGQNTNSDPLYASSEEGGGSNPISEKDSSECSQINKLLKRPSNCSDNPEPGGLQMRRTTRSQERVRKAERKAILVLQKNAKKFLPRRSSPRLVSQRGVVSCAADAATGCDLLTLYHHTTRWQQFGKPSQTPLENKQPVTVMAPMGPELAPIWFLITSELQPVGFLTNDGCSGFFVHSVPLKLLDFPLKAGSAPFCSLAACCNNDRPKFKMCHR</sequence>
<organism evidence="2 3">
    <name type="scientific">Papaver somniferum</name>
    <name type="common">Opium poppy</name>
    <dbReference type="NCBI Taxonomy" id="3469"/>
    <lineage>
        <taxon>Eukaryota</taxon>
        <taxon>Viridiplantae</taxon>
        <taxon>Streptophyta</taxon>
        <taxon>Embryophyta</taxon>
        <taxon>Tracheophyta</taxon>
        <taxon>Spermatophyta</taxon>
        <taxon>Magnoliopsida</taxon>
        <taxon>Ranunculales</taxon>
        <taxon>Papaveraceae</taxon>
        <taxon>Papaveroideae</taxon>
        <taxon>Papaver</taxon>
    </lineage>
</organism>